<organism evidence="8">
    <name type="scientific">candidate division WOR-3 bacterium</name>
    <dbReference type="NCBI Taxonomy" id="2052148"/>
    <lineage>
        <taxon>Bacteria</taxon>
        <taxon>Bacteria division WOR-3</taxon>
    </lineage>
</organism>
<evidence type="ECO:0000256" key="2">
    <source>
        <dbReference type="ARBA" id="ARBA00022670"/>
    </source>
</evidence>
<protein>
    <submittedName>
        <fullName evidence="8">TldD/PmbA family protein</fullName>
    </submittedName>
</protein>
<feature type="domain" description="Metalloprotease TldD/E N-terminal" evidence="5">
    <location>
        <begin position="31"/>
        <end position="90"/>
    </location>
</feature>
<comment type="similarity">
    <text evidence="1">Belongs to the peptidase U62 family.</text>
</comment>
<dbReference type="GO" id="GO:0008237">
    <property type="term" value="F:metallopeptidase activity"/>
    <property type="evidence" value="ECO:0007669"/>
    <property type="project" value="UniProtKB-KW"/>
</dbReference>
<evidence type="ECO:0000256" key="4">
    <source>
        <dbReference type="ARBA" id="ARBA00023049"/>
    </source>
</evidence>
<dbReference type="GO" id="GO:0006508">
    <property type="term" value="P:proteolysis"/>
    <property type="evidence" value="ECO:0007669"/>
    <property type="project" value="UniProtKB-KW"/>
</dbReference>
<dbReference type="GO" id="GO:0005829">
    <property type="term" value="C:cytosol"/>
    <property type="evidence" value="ECO:0007669"/>
    <property type="project" value="TreeGrafter"/>
</dbReference>
<proteinExistence type="inferred from homology"/>
<dbReference type="InterPro" id="IPR036059">
    <property type="entry name" value="TldD/PmbA_sf"/>
</dbReference>
<evidence type="ECO:0000259" key="7">
    <source>
        <dbReference type="Pfam" id="PF19290"/>
    </source>
</evidence>
<dbReference type="InterPro" id="IPR051463">
    <property type="entry name" value="Peptidase_U62_metallo"/>
</dbReference>
<dbReference type="Gene3D" id="3.30.2290.10">
    <property type="entry name" value="PmbA/TldD superfamily"/>
    <property type="match status" value="1"/>
</dbReference>
<reference evidence="8" key="1">
    <citation type="journal article" date="2020" name="mSystems">
        <title>Genome- and Community-Level Interaction Insights into Carbon Utilization and Element Cycling Functions of Hydrothermarchaeota in Hydrothermal Sediment.</title>
        <authorList>
            <person name="Zhou Z."/>
            <person name="Liu Y."/>
            <person name="Xu W."/>
            <person name="Pan J."/>
            <person name="Luo Z.H."/>
            <person name="Li M."/>
        </authorList>
    </citation>
    <scope>NUCLEOTIDE SEQUENCE [LARGE SCALE GENOMIC DNA]</scope>
    <source>
        <strain evidence="8">SpSt-488</strain>
    </source>
</reference>
<dbReference type="EMBL" id="DSUT01000047">
    <property type="protein sequence ID" value="HGK27846.1"/>
    <property type="molecule type" value="Genomic_DNA"/>
</dbReference>
<evidence type="ECO:0000256" key="3">
    <source>
        <dbReference type="ARBA" id="ARBA00022801"/>
    </source>
</evidence>
<dbReference type="InterPro" id="IPR045570">
    <property type="entry name" value="Metalloprtase-TldD/E_cen_dom"/>
</dbReference>
<dbReference type="InterPro" id="IPR045569">
    <property type="entry name" value="Metalloprtase-TldD/E_C"/>
</dbReference>
<accession>A0A7C4CAH0</accession>
<feature type="domain" description="Metalloprotease TldD/E C-terminal" evidence="6">
    <location>
        <begin position="243"/>
        <end position="490"/>
    </location>
</feature>
<evidence type="ECO:0000256" key="1">
    <source>
        <dbReference type="ARBA" id="ARBA00005836"/>
    </source>
</evidence>
<dbReference type="SUPFAM" id="SSF111283">
    <property type="entry name" value="Putative modulator of DNA gyrase, PmbA/TldD"/>
    <property type="match status" value="1"/>
</dbReference>
<keyword evidence="2" id="KW-0645">Protease</keyword>
<dbReference type="Pfam" id="PF01523">
    <property type="entry name" value="PmbA_TldD_1st"/>
    <property type="match status" value="1"/>
</dbReference>
<dbReference type="AlphaFoldDB" id="A0A7C4CAH0"/>
<dbReference type="Pfam" id="PF19289">
    <property type="entry name" value="PmbA_TldD_3rd"/>
    <property type="match status" value="1"/>
</dbReference>
<dbReference type="InterPro" id="IPR035068">
    <property type="entry name" value="TldD/PmbA_N"/>
</dbReference>
<dbReference type="Pfam" id="PF19290">
    <property type="entry name" value="PmbA_TldD_2nd"/>
    <property type="match status" value="1"/>
</dbReference>
<dbReference type="PANTHER" id="PTHR30624:SF10">
    <property type="entry name" value="CONSERVED PROTEIN"/>
    <property type="match status" value="1"/>
</dbReference>
<feature type="domain" description="Metalloprotease TldD/E central" evidence="7">
    <location>
        <begin position="120"/>
        <end position="213"/>
    </location>
</feature>
<sequence length="494" mass="54537">MTREVDKVTSAVEAGLDRMLESGCSFADARFYSEDRTRRITIYDGNLEGNSSNLEQGIGIRVLFQGAVGFAATANLDAVSACFDRALDNARAAARLLGFPRDMGKAQPAHGEYSPPVRQDPFDIPLTEHIALLKQIDDRLKHPAVAHRYVTSLYQRRRVFYWNTEGTGVSRVSSNIFATMTVMAPDKDGRTQRRSHNLNSNGSGSRGFEWLADPNSFAGHAERIRQELAEIIAAEPMTPAKRDVILLPGQGHLQVHETIGHPLELDRILGYELSFAGGSHVRPSDIGTLRYGSDKLNARAMLVENSPGTFGFDDEGTPQPDYLLIDKGILVNVLCSRIDLGEANAKAGREVVKRSGGAARAAGFYKTPIDRMTNVCIDPGADGNLDDIIKATENGVILDMPVSWSIGSNREHFHFGCEIAWEVKDGRRTRVLRNPTYQGHTLEFYNSLDMVGDRSTWRLIQVPNCGKGEPNQIMEVGHGVPVMRFRNVQTGEKE</sequence>
<name>A0A7C4CAH0_UNCW3</name>
<evidence type="ECO:0000259" key="6">
    <source>
        <dbReference type="Pfam" id="PF19289"/>
    </source>
</evidence>
<evidence type="ECO:0000259" key="5">
    <source>
        <dbReference type="Pfam" id="PF01523"/>
    </source>
</evidence>
<keyword evidence="3" id="KW-0378">Hydrolase</keyword>
<gene>
    <name evidence="8" type="ORF">ENS41_02695</name>
</gene>
<dbReference type="PANTHER" id="PTHR30624">
    <property type="entry name" value="UNCHARACTERIZED PROTEIN TLDD AND PMBA"/>
    <property type="match status" value="1"/>
</dbReference>
<dbReference type="InterPro" id="IPR002510">
    <property type="entry name" value="Metalloprtase-TldD/E_N"/>
</dbReference>
<keyword evidence="4" id="KW-0482">Metalloprotease</keyword>
<comment type="caution">
    <text evidence="8">The sequence shown here is derived from an EMBL/GenBank/DDBJ whole genome shotgun (WGS) entry which is preliminary data.</text>
</comment>
<evidence type="ECO:0000313" key="8">
    <source>
        <dbReference type="EMBL" id="HGK27846.1"/>
    </source>
</evidence>